<accession>A0ABT1S2H4</accession>
<evidence type="ECO:0000256" key="8">
    <source>
        <dbReference type="ARBA" id="ARBA00023016"/>
    </source>
</evidence>
<dbReference type="HAMAP" id="MF_01498">
    <property type="entry name" value="RadA_bact"/>
    <property type="match status" value="1"/>
</dbReference>
<dbReference type="InterPro" id="IPR014721">
    <property type="entry name" value="Ribsml_uS5_D2-typ_fold_subgr"/>
</dbReference>
<dbReference type="SUPFAM" id="SSF52540">
    <property type="entry name" value="P-loop containing nucleoside triphosphate hydrolases"/>
    <property type="match status" value="1"/>
</dbReference>
<dbReference type="Pfam" id="PF13481">
    <property type="entry name" value="AAA_25"/>
    <property type="match status" value="1"/>
</dbReference>
<evidence type="ECO:0000313" key="16">
    <source>
        <dbReference type="Proteomes" id="UP001524473"/>
    </source>
</evidence>
<dbReference type="Gene3D" id="3.30.230.10">
    <property type="match status" value="1"/>
</dbReference>
<feature type="binding site" evidence="11">
    <location>
        <begin position="97"/>
        <end position="104"/>
    </location>
    <ligand>
        <name>ATP</name>
        <dbReference type="ChEBI" id="CHEBI:30616"/>
    </ligand>
</feature>
<dbReference type="PRINTS" id="PR01874">
    <property type="entry name" value="DNAREPAIRADA"/>
</dbReference>
<dbReference type="PANTHER" id="PTHR32472">
    <property type="entry name" value="DNA REPAIR PROTEIN RADA"/>
    <property type="match status" value="1"/>
</dbReference>
<evidence type="ECO:0000256" key="5">
    <source>
        <dbReference type="ARBA" id="ARBA00022801"/>
    </source>
</evidence>
<evidence type="ECO:0000256" key="7">
    <source>
        <dbReference type="ARBA" id="ARBA00022840"/>
    </source>
</evidence>
<dbReference type="NCBIfam" id="TIGR00416">
    <property type="entry name" value="sms"/>
    <property type="match status" value="1"/>
</dbReference>
<comment type="similarity">
    <text evidence="11 13">Belongs to the RecA family. RadA subfamily.</text>
</comment>
<keyword evidence="4 13" id="KW-0863">Zinc-finger</keyword>
<name>A0ABT1S2H4_9FIRM</name>
<comment type="domain">
    <text evidence="11">The middle region has homology to RecA with ATPase motifs including the RadA KNRFG motif, while the C-terminus is homologous to Lon protease.</text>
</comment>
<evidence type="ECO:0000256" key="12">
    <source>
        <dbReference type="NCBIfam" id="TIGR00416"/>
    </source>
</evidence>
<dbReference type="GeneID" id="90533121"/>
<keyword evidence="5" id="KW-0378">Hydrolase</keyword>
<dbReference type="RefSeq" id="WP_066865925.1">
    <property type="nucleotide sequence ID" value="NZ_CABKVV010000014.1"/>
</dbReference>
<keyword evidence="2 11" id="KW-0547">Nucleotide-binding</keyword>
<dbReference type="Pfam" id="PF13541">
    <property type="entry name" value="ChlI"/>
    <property type="match status" value="1"/>
</dbReference>
<dbReference type="InterPro" id="IPR020588">
    <property type="entry name" value="RecA_ATP-bd"/>
</dbReference>
<keyword evidence="7 11" id="KW-0067">ATP-binding</keyword>
<dbReference type="PANTHER" id="PTHR32472:SF10">
    <property type="entry name" value="DNA REPAIR PROTEIN RADA-LIKE PROTEIN"/>
    <property type="match status" value="1"/>
</dbReference>
<evidence type="ECO:0000256" key="3">
    <source>
        <dbReference type="ARBA" id="ARBA00022763"/>
    </source>
</evidence>
<gene>
    <name evidence="11 15" type="primary">radA</name>
    <name evidence="15" type="ORF">NE695_14595</name>
</gene>
<evidence type="ECO:0000256" key="11">
    <source>
        <dbReference type="HAMAP-Rule" id="MF_01498"/>
    </source>
</evidence>
<evidence type="ECO:0000256" key="13">
    <source>
        <dbReference type="RuleBase" id="RU003555"/>
    </source>
</evidence>
<evidence type="ECO:0000313" key="15">
    <source>
        <dbReference type="EMBL" id="MCQ4841141.1"/>
    </source>
</evidence>
<protein>
    <recommendedName>
        <fullName evidence="11 12">DNA repair protein RadA</fullName>
    </recommendedName>
</protein>
<dbReference type="InterPro" id="IPR027417">
    <property type="entry name" value="P-loop_NTPase"/>
</dbReference>
<dbReference type="EMBL" id="JANFZH010000039">
    <property type="protein sequence ID" value="MCQ4841141.1"/>
    <property type="molecule type" value="Genomic_DNA"/>
</dbReference>
<feature type="domain" description="RecA family profile 1" evidence="14">
    <location>
        <begin position="68"/>
        <end position="216"/>
    </location>
</feature>
<feature type="short sequence motif" description="RadA KNRFG motif" evidence="11">
    <location>
        <begin position="253"/>
        <end position="257"/>
    </location>
</feature>
<evidence type="ECO:0000256" key="6">
    <source>
        <dbReference type="ARBA" id="ARBA00022833"/>
    </source>
</evidence>
<keyword evidence="10 11" id="KW-0234">DNA repair</keyword>
<organism evidence="15 16">
    <name type="scientific">Neglectibacter timonensis</name>
    <dbReference type="NCBI Taxonomy" id="1776382"/>
    <lineage>
        <taxon>Bacteria</taxon>
        <taxon>Bacillati</taxon>
        <taxon>Bacillota</taxon>
        <taxon>Clostridia</taxon>
        <taxon>Eubacteriales</taxon>
        <taxon>Oscillospiraceae</taxon>
        <taxon>Neglectibacter</taxon>
    </lineage>
</organism>
<reference evidence="15 16" key="1">
    <citation type="submission" date="2022-06" db="EMBL/GenBank/DDBJ databases">
        <title>Isolation of gut microbiota from human fecal samples.</title>
        <authorList>
            <person name="Pamer E.G."/>
            <person name="Barat B."/>
            <person name="Waligurski E."/>
            <person name="Medina S."/>
            <person name="Paddock L."/>
            <person name="Mostad J."/>
        </authorList>
    </citation>
    <scope>NUCLEOTIDE SEQUENCE [LARGE SCALE GENOMIC DNA]</scope>
    <source>
        <strain evidence="15 16">DFI.9.73</strain>
    </source>
</reference>
<evidence type="ECO:0000256" key="10">
    <source>
        <dbReference type="ARBA" id="ARBA00023204"/>
    </source>
</evidence>
<evidence type="ECO:0000256" key="1">
    <source>
        <dbReference type="ARBA" id="ARBA00022723"/>
    </source>
</evidence>
<dbReference type="PROSITE" id="PS50162">
    <property type="entry name" value="RECA_2"/>
    <property type="match status" value="1"/>
</dbReference>
<dbReference type="InterPro" id="IPR004504">
    <property type="entry name" value="DNA_repair_RadA"/>
</dbReference>
<evidence type="ECO:0000256" key="2">
    <source>
        <dbReference type="ARBA" id="ARBA00022741"/>
    </source>
</evidence>
<keyword evidence="1 11" id="KW-0479">Metal-binding</keyword>
<feature type="region of interest" description="Lon-protease-like" evidence="11">
    <location>
        <begin position="352"/>
        <end position="454"/>
    </location>
</feature>
<evidence type="ECO:0000256" key="4">
    <source>
        <dbReference type="ARBA" id="ARBA00022771"/>
    </source>
</evidence>
<keyword evidence="9 11" id="KW-0238">DNA-binding</keyword>
<dbReference type="Proteomes" id="UP001524473">
    <property type="component" value="Unassembled WGS sequence"/>
</dbReference>
<dbReference type="InterPro" id="IPR041166">
    <property type="entry name" value="Rubredoxin_2"/>
</dbReference>
<proteinExistence type="inferred from homology"/>
<keyword evidence="8 11" id="KW-0346">Stress response</keyword>
<keyword evidence="3 11" id="KW-0227">DNA damage</keyword>
<evidence type="ECO:0000256" key="9">
    <source>
        <dbReference type="ARBA" id="ARBA00023125"/>
    </source>
</evidence>
<dbReference type="InterPro" id="IPR003593">
    <property type="entry name" value="AAA+_ATPase"/>
</dbReference>
<keyword evidence="16" id="KW-1185">Reference proteome</keyword>
<dbReference type="SMART" id="SM00382">
    <property type="entry name" value="AAA"/>
    <property type="match status" value="1"/>
</dbReference>
<keyword evidence="6 13" id="KW-0862">Zinc</keyword>
<dbReference type="Gene3D" id="3.40.50.300">
    <property type="entry name" value="P-loop containing nucleotide triphosphate hydrolases"/>
    <property type="match status" value="1"/>
</dbReference>
<sequence>MPAKSKLIYQCTQCGYESPKWTGKCPECGEWNTMLEMLKEPMTQKSTAASSAGNVSRPIGIHEISTADEPRYHTGLGELDRVLGGGIVKGSLILISGDPGIGKSTMLLQICEYLGQNLKILYVSGEESARQIKLRASRLGVQSPNLKILTETDVQFIVEQIRAEKPDLVMIDSIQTMNHTELNSSPGSVTQVRECTNTMMRCAKMLDIPVMIVGHVNKDGAIAGPKVLEHIVDAVLYFEGDRQMTYRILRAVKNRYGSTNEIGVFDMGEDGLTQVENPSQAMLSGRPQNVSGSCVTAVMEGTRPILAEIQGLATTSGYGTPRRMSTGFDYNRMSLILAVLEKRAGYYFSNLDAFINVVGGLRLDEPSVDLAVAIALISSLKDVSVREDTVVFGEIGLAGELRSVSHADLRISEALRLGFSRCVLPYHGLKTLKKFSGIEIIGTKNIREAFEAAT</sequence>
<comment type="function">
    <text evidence="11">Plays a role in repairing double-strand DNA breaks, probably involving stabilizing or processing branched DNA or blocked replication forks.</text>
</comment>
<dbReference type="InterPro" id="IPR020568">
    <property type="entry name" value="Ribosomal_Su5_D2-typ_SF"/>
</dbReference>
<comment type="function">
    <text evidence="13">DNA-dependent ATPase involved in processing of recombination intermediates, plays a role in repairing DNA breaks. Stimulates the branch migration of RecA-mediated strand transfer reactions, allowing the 3' invading strand to extend heteroduplex DNA faster. Binds ssDNA in the presence of ADP but not other nucleotides, has ATPase activity that is stimulated by ssDNA and various branched DNA structures, but inhibited by SSB. Does not have RecA's homology-searching function.</text>
</comment>
<dbReference type="SUPFAM" id="SSF54211">
    <property type="entry name" value="Ribosomal protein S5 domain 2-like"/>
    <property type="match status" value="1"/>
</dbReference>
<dbReference type="Pfam" id="PF18073">
    <property type="entry name" value="Zn_ribbon_LapB"/>
    <property type="match status" value="1"/>
</dbReference>
<dbReference type="CDD" id="cd01121">
    <property type="entry name" value="RadA_SMS_N"/>
    <property type="match status" value="1"/>
</dbReference>
<comment type="caution">
    <text evidence="15">The sequence shown here is derived from an EMBL/GenBank/DDBJ whole genome shotgun (WGS) entry which is preliminary data.</text>
</comment>
<evidence type="ECO:0000259" key="14">
    <source>
        <dbReference type="PROSITE" id="PS50162"/>
    </source>
</evidence>